<dbReference type="GO" id="GO:0048038">
    <property type="term" value="F:quinone binding"/>
    <property type="evidence" value="ECO:0007669"/>
    <property type="project" value="UniProtKB-UniRule"/>
</dbReference>
<evidence type="ECO:0000256" key="3">
    <source>
        <dbReference type="SAM" id="MobiDB-lite"/>
    </source>
</evidence>
<sequence>MNTLIQLIFGLLAALIVGSAVMVVSVRNVIHAALWLIACFFGVGALYLLLEAEFIAVAQVLVYVGAISILILFAIMLTRESEGSRYMVSGWRLVVTAIVCVALFGAVLVPTIFTHTWNVPPPPVATPGSPAPPEVLAGVEDLGRGFVFSYMLQFQVAGVLLTVALIGAIVIAFEERARRRRVLTLAEEHEVRKRQKPARPPVTGERTPSPQAAPMSDGEQG</sequence>
<reference evidence="4 5" key="1">
    <citation type="submission" date="2016-05" db="EMBL/GenBank/DDBJ databases">
        <authorList>
            <person name="Lavstsen T."/>
            <person name="Jespersen J.S."/>
        </authorList>
    </citation>
    <scope>NUCLEOTIDE SEQUENCE [LARGE SCALE GENOMIC DNA]</scope>
    <source>
        <strain evidence="4 5">B7-9</strain>
    </source>
</reference>
<keyword evidence="2" id="KW-0472">Membrane</keyword>
<feature type="region of interest" description="Disordered" evidence="3">
    <location>
        <begin position="188"/>
        <end position="221"/>
    </location>
</feature>
<gene>
    <name evidence="4" type="ORF">A9Q02_20390</name>
</gene>
<keyword evidence="2" id="KW-0874">Quinone</keyword>
<dbReference type="InterPro" id="IPR042106">
    <property type="entry name" value="Nuo/plastoQ_OxRdtase_6_NuoJ"/>
</dbReference>
<feature type="transmembrane region" description="Helical" evidence="2">
    <location>
        <begin position="33"/>
        <end position="50"/>
    </location>
</feature>
<keyword evidence="2" id="KW-0812">Transmembrane</keyword>
<comment type="similarity">
    <text evidence="1 2">Belongs to the complex I subunit 6 family.</text>
</comment>
<keyword evidence="5" id="KW-1185">Reference proteome</keyword>
<evidence type="ECO:0000313" key="5">
    <source>
        <dbReference type="Proteomes" id="UP000220922"/>
    </source>
</evidence>
<keyword evidence="2" id="KW-1133">Transmembrane helix</keyword>
<dbReference type="Proteomes" id="UP000220922">
    <property type="component" value="Unassembled WGS sequence"/>
</dbReference>
<feature type="transmembrane region" description="Helical" evidence="2">
    <location>
        <begin position="6"/>
        <end position="26"/>
    </location>
</feature>
<accession>A0A2H3L0N2</accession>
<dbReference type="OrthoDB" id="161876at2"/>
<evidence type="ECO:0000313" key="4">
    <source>
        <dbReference type="EMBL" id="PDV96697.1"/>
    </source>
</evidence>
<dbReference type="PANTHER" id="PTHR33269:SF17">
    <property type="entry name" value="NADH-UBIQUINONE OXIDOREDUCTASE CHAIN 6"/>
    <property type="match status" value="1"/>
</dbReference>
<keyword evidence="2" id="KW-0520">NAD</keyword>
<dbReference type="GO" id="GO:0008137">
    <property type="term" value="F:NADH dehydrogenase (ubiquinone) activity"/>
    <property type="evidence" value="ECO:0007669"/>
    <property type="project" value="UniProtKB-UniRule"/>
</dbReference>
<feature type="transmembrane region" description="Helical" evidence="2">
    <location>
        <begin position="90"/>
        <end position="113"/>
    </location>
</feature>
<name>A0A2H3L0N2_9CHLR</name>
<organism evidence="4 5">
    <name type="scientific">Candidatus Chloroploca asiatica</name>
    <dbReference type="NCBI Taxonomy" id="1506545"/>
    <lineage>
        <taxon>Bacteria</taxon>
        <taxon>Bacillati</taxon>
        <taxon>Chloroflexota</taxon>
        <taxon>Chloroflexia</taxon>
        <taxon>Chloroflexales</taxon>
        <taxon>Chloroflexineae</taxon>
        <taxon>Oscillochloridaceae</taxon>
        <taxon>Candidatus Chloroploca</taxon>
    </lineage>
</organism>
<dbReference type="Pfam" id="PF00499">
    <property type="entry name" value="Oxidored_q3"/>
    <property type="match status" value="1"/>
</dbReference>
<comment type="function">
    <text evidence="2">NDH-1 shuttles electrons from NADH, via FMN and iron-sulfur (Fe-S) centers, to quinones in the respiratory chain. Couples the redox reaction to proton translocation (for every two electrons transferred, four hydrogen ions are translocated across the cytoplasmic membrane), and thus conserves the redox energy in a proton gradient.</text>
</comment>
<dbReference type="Gene3D" id="1.20.120.1200">
    <property type="entry name" value="NADH-ubiquinone/plastoquinone oxidoreductase chain 6, subunit NuoJ"/>
    <property type="match status" value="1"/>
</dbReference>
<evidence type="ECO:0000256" key="1">
    <source>
        <dbReference type="ARBA" id="ARBA00005698"/>
    </source>
</evidence>
<dbReference type="GO" id="GO:0005886">
    <property type="term" value="C:plasma membrane"/>
    <property type="evidence" value="ECO:0007669"/>
    <property type="project" value="UniProtKB-SubCell"/>
</dbReference>
<dbReference type="AlphaFoldDB" id="A0A2H3L0N2"/>
<feature type="transmembrane region" description="Helical" evidence="2">
    <location>
        <begin position="56"/>
        <end position="78"/>
    </location>
</feature>
<comment type="subcellular location">
    <subcellularLocation>
        <location evidence="2">Cell membrane</location>
        <topology evidence="2">Multi-pass membrane protein</topology>
    </subcellularLocation>
</comment>
<dbReference type="InterPro" id="IPR001457">
    <property type="entry name" value="NADH_UbQ/plastoQ_OxRdtase_su6"/>
</dbReference>
<proteinExistence type="inferred from homology"/>
<feature type="transmembrane region" description="Helical" evidence="2">
    <location>
        <begin position="152"/>
        <end position="173"/>
    </location>
</feature>
<keyword evidence="2" id="KW-1003">Cell membrane</keyword>
<comment type="caution">
    <text evidence="4">The sequence shown here is derived from an EMBL/GenBank/DDBJ whole genome shotgun (WGS) entry which is preliminary data.</text>
</comment>
<protein>
    <recommendedName>
        <fullName evidence="2">NADH-quinone oxidoreductase subunit J</fullName>
        <ecNumber evidence="2">7.1.1.-</ecNumber>
    </recommendedName>
</protein>
<comment type="catalytic activity">
    <reaction evidence="2">
        <text>a quinone + NADH + 5 H(+)(in) = a quinol + NAD(+) + 4 H(+)(out)</text>
        <dbReference type="Rhea" id="RHEA:57888"/>
        <dbReference type="ChEBI" id="CHEBI:15378"/>
        <dbReference type="ChEBI" id="CHEBI:24646"/>
        <dbReference type="ChEBI" id="CHEBI:57540"/>
        <dbReference type="ChEBI" id="CHEBI:57945"/>
        <dbReference type="ChEBI" id="CHEBI:132124"/>
    </reaction>
</comment>
<dbReference type="EC" id="7.1.1.-" evidence="2"/>
<dbReference type="PANTHER" id="PTHR33269">
    <property type="entry name" value="NADH-UBIQUINONE OXIDOREDUCTASE CHAIN 6"/>
    <property type="match status" value="1"/>
</dbReference>
<dbReference type="RefSeq" id="WP_097655207.1">
    <property type="nucleotide sequence ID" value="NZ_LYXE01000183.1"/>
</dbReference>
<dbReference type="EMBL" id="LYXE01000183">
    <property type="protein sequence ID" value="PDV96697.1"/>
    <property type="molecule type" value="Genomic_DNA"/>
</dbReference>
<evidence type="ECO:0000256" key="2">
    <source>
        <dbReference type="RuleBase" id="RU004429"/>
    </source>
</evidence>